<feature type="domain" description="Uroporphyrinogen decarboxylase (URO-D)" evidence="1">
    <location>
        <begin position="184"/>
        <end position="372"/>
    </location>
</feature>
<dbReference type="PANTHER" id="PTHR47099:SF1">
    <property type="entry name" value="METHYLCOBAMIDE:COM METHYLTRANSFERASE MTBA"/>
    <property type="match status" value="1"/>
</dbReference>
<name>A0ABR6WRW3_9FIRM</name>
<dbReference type="GO" id="GO:0008168">
    <property type="term" value="F:methyltransferase activity"/>
    <property type="evidence" value="ECO:0007669"/>
    <property type="project" value="UniProtKB-KW"/>
</dbReference>
<dbReference type="SUPFAM" id="SSF51726">
    <property type="entry name" value="UROD/MetE-like"/>
    <property type="match status" value="1"/>
</dbReference>
<dbReference type="EMBL" id="WJBC01000002">
    <property type="protein sequence ID" value="MBC3803110.1"/>
    <property type="molecule type" value="Genomic_DNA"/>
</dbReference>
<dbReference type="GO" id="GO:0032259">
    <property type="term" value="P:methylation"/>
    <property type="evidence" value="ECO:0007669"/>
    <property type="project" value="UniProtKB-KW"/>
</dbReference>
<dbReference type="Gene3D" id="3.20.20.210">
    <property type="match status" value="1"/>
</dbReference>
<dbReference type="InterPro" id="IPR052024">
    <property type="entry name" value="Methanogen_methyltrans"/>
</dbReference>
<organism evidence="2 3">
    <name type="scientific">Acetobacterium fimetarium</name>
    <dbReference type="NCBI Taxonomy" id="52691"/>
    <lineage>
        <taxon>Bacteria</taxon>
        <taxon>Bacillati</taxon>
        <taxon>Bacillota</taxon>
        <taxon>Clostridia</taxon>
        <taxon>Eubacteriales</taxon>
        <taxon>Eubacteriaceae</taxon>
        <taxon>Acetobacterium</taxon>
    </lineage>
</organism>
<dbReference type="Proteomes" id="UP000603234">
    <property type="component" value="Unassembled WGS sequence"/>
</dbReference>
<evidence type="ECO:0000259" key="1">
    <source>
        <dbReference type="Pfam" id="PF01208"/>
    </source>
</evidence>
<dbReference type="RefSeq" id="WP_186841035.1">
    <property type="nucleotide sequence ID" value="NZ_WJBC01000002.1"/>
</dbReference>
<accession>A0ABR6WRW3</accession>
<dbReference type="InterPro" id="IPR000257">
    <property type="entry name" value="Uroporphyrinogen_deCOase"/>
</dbReference>
<evidence type="ECO:0000313" key="3">
    <source>
        <dbReference type="Proteomes" id="UP000603234"/>
    </source>
</evidence>
<sequence>MTKSLYEQRVELYKKTIAFENGRSSTAYAGPATPAAHYNMTIKDFMFDTKKGFKAYVDYVKELDSLASIDCINAPYPGKFNVALSLMWLSQIKVPGRDLPDDSLWQVHEKALIEIEDYDFIIEHGFAEFQQKYLPKVIGVDEIQDFMNYSMTEGPLQAQMLVENGLPQVNSIAFTPPFEALCGGRSMTKFYMDCYKRLDKIKEAQDVMFPTTIESTLETLKQTHAIGGWVGGWRGASGMVSPKIWDNLVWPYMKKAAEAFIDNSFIPIMHLDQNWDRDIERFLELPKQKFVLNTDGMTDLNRARKLLGDHVAFMGDVPAPILSMGTVAETEDYVKKLIDNVGAKGLIVTSGCDAPANAKFENMVAMYKTAVEYK</sequence>
<dbReference type="Pfam" id="PF01208">
    <property type="entry name" value="URO-D"/>
    <property type="match status" value="1"/>
</dbReference>
<proteinExistence type="predicted"/>
<comment type="caution">
    <text evidence="2">The sequence shown here is derived from an EMBL/GenBank/DDBJ whole genome shotgun (WGS) entry which is preliminary data.</text>
</comment>
<keyword evidence="3" id="KW-1185">Reference proteome</keyword>
<reference evidence="2 3" key="1">
    <citation type="journal article" date="2020" name="mSystems">
        <title>Defining Genomic and Predicted Metabolic Features of the Acetobacterium Genus.</title>
        <authorList>
            <person name="Ross D.E."/>
            <person name="Marshall C.W."/>
            <person name="Gulliver D."/>
            <person name="May H.D."/>
            <person name="Norman R.S."/>
        </authorList>
    </citation>
    <scope>NUCLEOTIDE SEQUENCE [LARGE SCALE GENOMIC DNA]</scope>
    <source>
        <strain evidence="2 3">DSM 8238</strain>
    </source>
</reference>
<keyword evidence="2" id="KW-0489">Methyltransferase</keyword>
<evidence type="ECO:0000313" key="2">
    <source>
        <dbReference type="EMBL" id="MBC3803110.1"/>
    </source>
</evidence>
<dbReference type="PANTHER" id="PTHR47099">
    <property type="entry name" value="METHYLCOBAMIDE:COM METHYLTRANSFERASE MTBA"/>
    <property type="match status" value="1"/>
</dbReference>
<gene>
    <name evidence="2" type="ORF">GH808_01455</name>
</gene>
<protein>
    <submittedName>
        <fullName evidence="2">Methyltransferase</fullName>
    </submittedName>
</protein>
<dbReference type="InterPro" id="IPR038071">
    <property type="entry name" value="UROD/MetE-like_sf"/>
</dbReference>
<keyword evidence="2" id="KW-0808">Transferase</keyword>